<evidence type="ECO:0000256" key="3">
    <source>
        <dbReference type="ARBA" id="ARBA00022741"/>
    </source>
</evidence>
<dbReference type="GO" id="GO:0006952">
    <property type="term" value="P:defense response"/>
    <property type="evidence" value="ECO:0007669"/>
    <property type="project" value="UniProtKB-KW"/>
</dbReference>
<evidence type="ECO:0000256" key="2">
    <source>
        <dbReference type="ARBA" id="ARBA00022737"/>
    </source>
</evidence>
<keyword evidence="2" id="KW-0677">Repeat</keyword>
<dbReference type="InterPro" id="IPR057135">
    <property type="entry name" value="At4g27190-like_LRR"/>
</dbReference>
<dbReference type="EMBL" id="BDQV01000104">
    <property type="protein sequence ID" value="GAY54357.1"/>
    <property type="molecule type" value="Genomic_DNA"/>
</dbReference>
<dbReference type="InterPro" id="IPR055414">
    <property type="entry name" value="LRR_R13L4/SHOC2-like"/>
</dbReference>
<keyword evidence="5" id="KW-0067">ATP-binding</keyword>
<protein>
    <recommendedName>
        <fullName evidence="7">AAA+ ATPase domain-containing protein</fullName>
    </recommendedName>
</protein>
<dbReference type="Pfam" id="PF23598">
    <property type="entry name" value="LRR_14"/>
    <property type="match status" value="1"/>
</dbReference>
<dbReference type="InterPro" id="IPR003593">
    <property type="entry name" value="AAA+_ATPase"/>
</dbReference>
<evidence type="ECO:0000256" key="1">
    <source>
        <dbReference type="ARBA" id="ARBA00008894"/>
    </source>
</evidence>
<reference evidence="8 9" key="1">
    <citation type="journal article" date="2017" name="Front. Genet.">
        <title>Draft sequencing of the heterozygous diploid genome of Satsuma (Citrus unshiu Marc.) using a hybrid assembly approach.</title>
        <authorList>
            <person name="Shimizu T."/>
            <person name="Tanizawa Y."/>
            <person name="Mochizuki T."/>
            <person name="Nagasaki H."/>
            <person name="Yoshioka T."/>
            <person name="Toyoda A."/>
            <person name="Fujiyama A."/>
            <person name="Kaminuma E."/>
            <person name="Nakamura Y."/>
        </authorList>
    </citation>
    <scope>NUCLEOTIDE SEQUENCE [LARGE SCALE GENOMIC DNA]</scope>
    <source>
        <strain evidence="9">cv. Miyagawa wase</strain>
    </source>
</reference>
<sequence>MAAELGYAVVSGVASKVAEILFDPIRREISYVFKCQSNLQELRSQVAELKNKREREQQRVGYADRQGDVIHKDVEQWLIKVNEFIERVEKAIDEVEEDKTNNNYEKRRTFRELCPNNLMARYKLSKVAVKATEEGGILLRKWISSDIVSYRPATESTKLVLNRDYEEFESRMSIFQEIMVALKDGSNNLIGLYGMGGVGKTTLVKEVARRAIVEKLFDTVVVAEVKQNPDLRTIQEEIAYCLDMEFGQHESAFVRAHRLWQRLNRDKRVLVILDDIWTTPDLHAIGIPFGDGHAKEGVDNQRPLTLLLTSRNQHVLCNHMNTRKIFSIGLLSNEEASHLFEKIVGHSAKKSDFEPIGVEIVAKCGGLPIAIKTIANALKNKSPRIWKDAVNQLSNSNPRKIQGMDADLSSIELSYEFLKCKEVKSLFQLCGLLKDGSRIAVDDLLRYVMGLRLLTNADTLEAARNRVHTLIDNLKSASLLFDGDGEDHVKMHRIIHAIAVSIAAEKLLFNIQNVADLKEELDKIDEAPTAISIPLRSIYELPERLGFLKLKLFLFFTENLSLQIPDPFFEGMTELRVLDLTGFRFPSLPSSLGCLINLRTLSLENCLVGDVAIIGDLKKLEILSLKHSSIEQLPREIGQLTCLKLLDLSNCSKLKEIRPNVISNLTRLEELYMGNSFTQWEVEGQSNASLGELKQLSRLTTLEVHIPDAQVMPQDLVFVELERFRICIGDVWSWSDGYETSKTLKLQLNNSTYLGYGMKMLLKRTEDLHLDELAGFKNVVHELDDEEGFARLRHLHIHNGPEILHILNSDGRVGTFPLLESLFLHNLINLEKVCDGKVRLNEDDKSFSNLRIIKVEGCHRVKHLFPFSLVKNLLQLQKVKVTDCTNLKLIVGKESENSAHKNGSISGVYFRKLHFLKLQHLPQLTSSGFDLETPTNTQGSNPGIIAEGDPKDFTSLFNERVVFPSLKKLKLSSINVEKIWLNSFSAIESWGKNLTKLTVEKCGRLKFLFSSSMVNGLEQLQQLDISHCKSMNEVINTRVGRDDNMIEMVFPKLVSLQLSHLPKLTRFGIGDSVEFPSLCQLQIACCPNLKRFICSCTEEMSSEKNIHTTQTQPLFDEKVGLPKLEVLRIDGMDNLRKIWHHQLALDSFTKLKDLDVEYCDQLLSIFPSNMLRRLERLEHLAVSECGSIEEIVEISSNCTVETAPGVVFRQLTSLKLHWLPRLKSFCPGIHISGWLLKPNRIEVCNLYLRDSKNLREATASQWKG</sequence>
<dbReference type="Pfam" id="PF00931">
    <property type="entry name" value="NB-ARC"/>
    <property type="match status" value="1"/>
</dbReference>
<feature type="coiled-coil region" evidence="6">
    <location>
        <begin position="32"/>
        <end position="105"/>
    </location>
</feature>
<keyword evidence="9" id="KW-1185">Reference proteome</keyword>
<proteinExistence type="inferred from homology"/>
<evidence type="ECO:0000256" key="6">
    <source>
        <dbReference type="SAM" id="Coils"/>
    </source>
</evidence>
<dbReference type="SMART" id="SM00382">
    <property type="entry name" value="AAA"/>
    <property type="match status" value="1"/>
</dbReference>
<dbReference type="InterPro" id="IPR042197">
    <property type="entry name" value="Apaf_helical"/>
</dbReference>
<dbReference type="Gene3D" id="3.40.50.300">
    <property type="entry name" value="P-loop containing nucleotide triphosphate hydrolases"/>
    <property type="match status" value="1"/>
</dbReference>
<evidence type="ECO:0000313" key="8">
    <source>
        <dbReference type="EMBL" id="GAY54357.1"/>
    </source>
</evidence>
<name>A0A2H5PPR5_CITUN</name>
<dbReference type="InterPro" id="IPR032675">
    <property type="entry name" value="LRR_dom_sf"/>
</dbReference>
<dbReference type="PRINTS" id="PR00364">
    <property type="entry name" value="DISEASERSIST"/>
</dbReference>
<comment type="caution">
    <text evidence="8">The sequence shown here is derived from an EMBL/GenBank/DDBJ whole genome shotgun (WGS) entry which is preliminary data.</text>
</comment>
<dbReference type="GO" id="GO:0005524">
    <property type="term" value="F:ATP binding"/>
    <property type="evidence" value="ECO:0007669"/>
    <property type="project" value="UniProtKB-KW"/>
</dbReference>
<gene>
    <name evidence="8" type="ORF">CUMW_156130</name>
</gene>
<keyword evidence="6" id="KW-0175">Coiled coil</keyword>
<dbReference type="InterPro" id="IPR027417">
    <property type="entry name" value="P-loop_NTPase"/>
</dbReference>
<keyword evidence="3" id="KW-0547">Nucleotide-binding</keyword>
<dbReference type="AlphaFoldDB" id="A0A2H5PPR5"/>
<dbReference type="InterPro" id="IPR002182">
    <property type="entry name" value="NB-ARC"/>
</dbReference>
<dbReference type="PANTHER" id="PTHR33463">
    <property type="entry name" value="NB-ARC DOMAIN-CONTAINING PROTEIN-RELATED"/>
    <property type="match status" value="1"/>
</dbReference>
<feature type="domain" description="AAA+ ATPase" evidence="7">
    <location>
        <begin position="186"/>
        <end position="326"/>
    </location>
</feature>
<dbReference type="Gene3D" id="3.80.10.10">
    <property type="entry name" value="Ribonuclease Inhibitor"/>
    <property type="match status" value="3"/>
</dbReference>
<dbReference type="SUPFAM" id="SSF52058">
    <property type="entry name" value="L domain-like"/>
    <property type="match status" value="2"/>
</dbReference>
<evidence type="ECO:0000259" key="7">
    <source>
        <dbReference type="SMART" id="SM00382"/>
    </source>
</evidence>
<dbReference type="Pfam" id="PF23247">
    <property type="entry name" value="LRR_RPS2"/>
    <property type="match status" value="2"/>
</dbReference>
<organism evidence="8 9">
    <name type="scientific">Citrus unshiu</name>
    <name type="common">Satsuma mandarin</name>
    <name type="synonym">Citrus nobilis var. unshiu</name>
    <dbReference type="NCBI Taxonomy" id="55188"/>
    <lineage>
        <taxon>Eukaryota</taxon>
        <taxon>Viridiplantae</taxon>
        <taxon>Streptophyta</taxon>
        <taxon>Embryophyta</taxon>
        <taxon>Tracheophyta</taxon>
        <taxon>Spermatophyta</taxon>
        <taxon>Magnoliopsida</taxon>
        <taxon>eudicotyledons</taxon>
        <taxon>Gunneridae</taxon>
        <taxon>Pentapetalae</taxon>
        <taxon>rosids</taxon>
        <taxon>malvids</taxon>
        <taxon>Sapindales</taxon>
        <taxon>Rutaceae</taxon>
        <taxon>Aurantioideae</taxon>
        <taxon>Citrus</taxon>
    </lineage>
</organism>
<keyword evidence="4" id="KW-0611">Plant defense</keyword>
<accession>A0A2H5PPR5</accession>
<dbReference type="PANTHER" id="PTHR33463:SF203">
    <property type="entry name" value="AAA+ ATPASE DOMAIN-CONTAINING PROTEIN"/>
    <property type="match status" value="1"/>
</dbReference>
<evidence type="ECO:0000313" key="9">
    <source>
        <dbReference type="Proteomes" id="UP000236630"/>
    </source>
</evidence>
<comment type="similarity">
    <text evidence="1">Belongs to the disease resistance NB-LRR family.</text>
</comment>
<evidence type="ECO:0000256" key="5">
    <source>
        <dbReference type="ARBA" id="ARBA00022840"/>
    </source>
</evidence>
<dbReference type="InterPro" id="IPR050905">
    <property type="entry name" value="Plant_NBS-LRR"/>
</dbReference>
<dbReference type="Gene3D" id="1.10.8.430">
    <property type="entry name" value="Helical domain of apoptotic protease-activating factors"/>
    <property type="match status" value="1"/>
</dbReference>
<evidence type="ECO:0000256" key="4">
    <source>
        <dbReference type="ARBA" id="ARBA00022821"/>
    </source>
</evidence>
<dbReference type="Proteomes" id="UP000236630">
    <property type="component" value="Unassembled WGS sequence"/>
</dbReference>
<dbReference type="GO" id="GO:0043531">
    <property type="term" value="F:ADP binding"/>
    <property type="evidence" value="ECO:0007669"/>
    <property type="project" value="InterPro"/>
</dbReference>
<dbReference type="SUPFAM" id="SSF52540">
    <property type="entry name" value="P-loop containing nucleoside triphosphate hydrolases"/>
    <property type="match status" value="1"/>
</dbReference>